<evidence type="ECO:0000313" key="5">
    <source>
        <dbReference type="EMBL" id="PWA84497.1"/>
    </source>
</evidence>
<name>A0A2U1PFR7_ARTAN</name>
<reference evidence="5 6" key="1">
    <citation type="journal article" date="2018" name="Mol. Plant">
        <title>The genome of Artemisia annua provides insight into the evolution of Asteraceae family and artemisinin biosynthesis.</title>
        <authorList>
            <person name="Shen Q."/>
            <person name="Zhang L."/>
            <person name="Liao Z."/>
            <person name="Wang S."/>
            <person name="Yan T."/>
            <person name="Shi P."/>
            <person name="Liu M."/>
            <person name="Fu X."/>
            <person name="Pan Q."/>
            <person name="Wang Y."/>
            <person name="Lv Z."/>
            <person name="Lu X."/>
            <person name="Zhang F."/>
            <person name="Jiang W."/>
            <person name="Ma Y."/>
            <person name="Chen M."/>
            <person name="Hao X."/>
            <person name="Li L."/>
            <person name="Tang Y."/>
            <person name="Lv G."/>
            <person name="Zhou Y."/>
            <person name="Sun X."/>
            <person name="Brodelius P.E."/>
            <person name="Rose J.K.C."/>
            <person name="Tang K."/>
        </authorList>
    </citation>
    <scope>NUCLEOTIDE SEQUENCE [LARGE SCALE GENOMIC DNA]</scope>
    <source>
        <strain evidence="6">cv. Huhao1</strain>
        <tissue evidence="5">Leaf</tissue>
    </source>
</reference>
<proteinExistence type="predicted"/>
<comment type="caution">
    <text evidence="5">The sequence shown here is derived from an EMBL/GenBank/DDBJ whole genome shotgun (WGS) entry which is preliminary data.</text>
</comment>
<dbReference type="SMART" id="SM00297">
    <property type="entry name" value="BROMO"/>
    <property type="match status" value="1"/>
</dbReference>
<sequence length="421" mass="48657">MNNQCKKVQRDEESSNKKRRKSPVKSRAESSGIRKAQQQQSRFRSLREDGLQGPPSRTRASLKRRHHEPSSSKIKVEDYYEIIEEPMDFGTMRAKLHEGLYTSLEQFELQTCLQNDVYLISGNAMHFNSSGTIFFRQAHGIHKLAKRVFHVLRTSPETFELEFGGNRRRSFRRSEDGFNELNCKSFFKPDKRGSRDGKECDSIEVDRRSTYKPPLDLNNDKYSKSLIHLHQHQQEHSYRDSLLQFAKDLGPTAQMVAKRKLQNLYPHPQTTRHNFSHQLQIPFAQTWSNPYHSFINDGTMQTSSIVTHSHIMQDQDMRSVYGTMQTSSIVTNSHITQDQDLRSVYGTDHVERTRDSMLLSYSGGHLDSSVITSVSMPTWLRQPSHGSKFALDLNFLKSRMGEDTSSKSYKAFDAKDLTLQL</sequence>
<evidence type="ECO:0000256" key="2">
    <source>
        <dbReference type="PROSITE-ProRule" id="PRU00035"/>
    </source>
</evidence>
<dbReference type="PANTHER" id="PTHR22881:SF26">
    <property type="entry name" value="BROMODOMAIN CONTAINING PROTEIN, EXPRESSED"/>
    <property type="match status" value="1"/>
</dbReference>
<evidence type="ECO:0000259" key="4">
    <source>
        <dbReference type="PROSITE" id="PS50014"/>
    </source>
</evidence>
<dbReference type="STRING" id="35608.A0A2U1PFR7"/>
<dbReference type="AlphaFoldDB" id="A0A2U1PFR7"/>
<feature type="domain" description="Bromo" evidence="4">
    <location>
        <begin position="68"/>
        <end position="135"/>
    </location>
</feature>
<feature type="region of interest" description="Disordered" evidence="3">
    <location>
        <begin position="1"/>
        <end position="70"/>
    </location>
</feature>
<dbReference type="PROSITE" id="PS50014">
    <property type="entry name" value="BROMODOMAIN_2"/>
    <property type="match status" value="1"/>
</dbReference>
<dbReference type="PANTHER" id="PTHR22881">
    <property type="entry name" value="BROMODOMAIN CONTAINING PROTEIN"/>
    <property type="match status" value="1"/>
</dbReference>
<dbReference type="Pfam" id="PF00439">
    <property type="entry name" value="Bromodomain"/>
    <property type="match status" value="1"/>
</dbReference>
<protein>
    <submittedName>
        <fullName evidence="5">Bromodomain-containing protein</fullName>
    </submittedName>
</protein>
<dbReference type="PRINTS" id="PR00503">
    <property type="entry name" value="BROMODOMAIN"/>
</dbReference>
<dbReference type="CDD" id="cd04369">
    <property type="entry name" value="Bromodomain"/>
    <property type="match status" value="1"/>
</dbReference>
<evidence type="ECO:0000256" key="3">
    <source>
        <dbReference type="SAM" id="MobiDB-lite"/>
    </source>
</evidence>
<dbReference type="EMBL" id="PKPP01001222">
    <property type="protein sequence ID" value="PWA84497.1"/>
    <property type="molecule type" value="Genomic_DNA"/>
</dbReference>
<evidence type="ECO:0000256" key="1">
    <source>
        <dbReference type="ARBA" id="ARBA00023117"/>
    </source>
</evidence>
<evidence type="ECO:0000313" key="6">
    <source>
        <dbReference type="Proteomes" id="UP000245207"/>
    </source>
</evidence>
<organism evidence="5 6">
    <name type="scientific">Artemisia annua</name>
    <name type="common">Sweet wormwood</name>
    <dbReference type="NCBI Taxonomy" id="35608"/>
    <lineage>
        <taxon>Eukaryota</taxon>
        <taxon>Viridiplantae</taxon>
        <taxon>Streptophyta</taxon>
        <taxon>Embryophyta</taxon>
        <taxon>Tracheophyta</taxon>
        <taxon>Spermatophyta</taxon>
        <taxon>Magnoliopsida</taxon>
        <taxon>eudicotyledons</taxon>
        <taxon>Gunneridae</taxon>
        <taxon>Pentapetalae</taxon>
        <taxon>asterids</taxon>
        <taxon>campanulids</taxon>
        <taxon>Asterales</taxon>
        <taxon>Asteraceae</taxon>
        <taxon>Asteroideae</taxon>
        <taxon>Anthemideae</taxon>
        <taxon>Artemisiinae</taxon>
        <taxon>Artemisia</taxon>
    </lineage>
</organism>
<dbReference type="InterPro" id="IPR051831">
    <property type="entry name" value="Bromodomain_contain_prot"/>
</dbReference>
<dbReference type="InterPro" id="IPR001487">
    <property type="entry name" value="Bromodomain"/>
</dbReference>
<gene>
    <name evidence="5" type="ORF">CTI12_AA130920</name>
</gene>
<dbReference type="OrthoDB" id="21449at2759"/>
<dbReference type="SUPFAM" id="SSF47370">
    <property type="entry name" value="Bromodomain"/>
    <property type="match status" value="1"/>
</dbReference>
<keyword evidence="1 2" id="KW-0103">Bromodomain</keyword>
<dbReference type="InterPro" id="IPR036427">
    <property type="entry name" value="Bromodomain-like_sf"/>
</dbReference>
<dbReference type="Proteomes" id="UP000245207">
    <property type="component" value="Unassembled WGS sequence"/>
</dbReference>
<keyword evidence="6" id="KW-1185">Reference proteome</keyword>
<accession>A0A2U1PFR7</accession>
<dbReference type="Gene3D" id="1.20.920.10">
    <property type="entry name" value="Bromodomain-like"/>
    <property type="match status" value="1"/>
</dbReference>